<name>A0A0D2A4N1_EXOME</name>
<reference evidence="2 3" key="1">
    <citation type="submission" date="2015-01" db="EMBL/GenBank/DDBJ databases">
        <title>The Genome Sequence of Exophiala mesophila CBS40295.</title>
        <authorList>
            <consortium name="The Broad Institute Genomics Platform"/>
            <person name="Cuomo C."/>
            <person name="de Hoog S."/>
            <person name="Gorbushina A."/>
            <person name="Stielow B."/>
            <person name="Teixiera M."/>
            <person name="Abouelleil A."/>
            <person name="Chapman S.B."/>
            <person name="Priest M."/>
            <person name="Young S.K."/>
            <person name="Wortman J."/>
            <person name="Nusbaum C."/>
            <person name="Birren B."/>
        </authorList>
    </citation>
    <scope>NUCLEOTIDE SEQUENCE [LARGE SCALE GENOMIC DNA]</scope>
    <source>
        <strain evidence="2 3">CBS 40295</strain>
    </source>
</reference>
<evidence type="ECO:0000313" key="2">
    <source>
        <dbReference type="EMBL" id="KIV93928.1"/>
    </source>
</evidence>
<evidence type="ECO:0000313" key="3">
    <source>
        <dbReference type="Proteomes" id="UP000054302"/>
    </source>
</evidence>
<dbReference type="GeneID" id="27322947"/>
<dbReference type="VEuPathDB" id="FungiDB:PV10_05102"/>
<gene>
    <name evidence="2" type="ORF">PV10_05102</name>
</gene>
<organism evidence="2 3">
    <name type="scientific">Exophiala mesophila</name>
    <name type="common">Black yeast-like fungus</name>
    <dbReference type="NCBI Taxonomy" id="212818"/>
    <lineage>
        <taxon>Eukaryota</taxon>
        <taxon>Fungi</taxon>
        <taxon>Dikarya</taxon>
        <taxon>Ascomycota</taxon>
        <taxon>Pezizomycotina</taxon>
        <taxon>Eurotiomycetes</taxon>
        <taxon>Chaetothyriomycetidae</taxon>
        <taxon>Chaetothyriales</taxon>
        <taxon>Herpotrichiellaceae</taxon>
        <taxon>Exophiala</taxon>
    </lineage>
</organism>
<dbReference type="Proteomes" id="UP000054302">
    <property type="component" value="Unassembled WGS sequence"/>
</dbReference>
<sequence>METPSLMRLATVQVPTAEQLDTVNGLDESTVNAIWAHFVPIKTGVLNKQDVQEYLSFYFRTLWHFKPVIPRHYRDRSKDVLLIDREPLLTITLLVLASRWHPLAGPHGEIRSERIHWQLWKYLQTYLNTVLWGSNCTRSLGTIASLLLVIEWHSKATNNLSQLCEDLEDGVTRRPRAGLRGIEQTTKLPSAGQHSYEAASALERLNILSAAHRSSKMSWTLLSVAISLAHEGRCFENPLQHKSSACSETEKAEQEWTKLLCVFLFMADENLALRLGREPLLSESARQTVMTRLSASFASCLDDSFIWESTLELYIEHRKARQSIQALATGRPGSEYESPNVLPTLEHIQRNLARWRRRHKTGIEGSSSTLHHLLDIEYRYSLLYSFSPALAFWRHHEANRHPQDQATGGNAHLYSQFAHVTKQASQELLSIVVYSLEPLNLLRYAPVRFWAYIIPTSLYLIKASLILPTRPGEILENTKLLHALVGAAKRSSPDDLHISVSFSQSLEALLRVTLDLCPDDSSTGLPQTGQQSGNTIPSSSSLGEDENANLLMFNQFQALERMDFGSFDFLGNSEAWFAASDLIWPES</sequence>
<keyword evidence="3" id="KW-1185">Reference proteome</keyword>
<accession>A0A0D2A4N1</accession>
<dbReference type="GO" id="GO:0000981">
    <property type="term" value="F:DNA-binding transcription factor activity, RNA polymerase II-specific"/>
    <property type="evidence" value="ECO:0007669"/>
    <property type="project" value="TreeGrafter"/>
</dbReference>
<dbReference type="CDD" id="cd12148">
    <property type="entry name" value="fungal_TF_MHR"/>
    <property type="match status" value="1"/>
</dbReference>
<dbReference type="HOGENOM" id="CLU_464622_0_0_1"/>
<proteinExistence type="predicted"/>
<feature type="region of interest" description="Disordered" evidence="1">
    <location>
        <begin position="521"/>
        <end position="542"/>
    </location>
</feature>
<dbReference type="PANTHER" id="PTHR31644">
    <property type="entry name" value="TRANSCRIPTIONAL ACTIVATOR ARO80-RELATED"/>
    <property type="match status" value="1"/>
</dbReference>
<dbReference type="GO" id="GO:0009074">
    <property type="term" value="P:aromatic amino acid family catabolic process"/>
    <property type="evidence" value="ECO:0007669"/>
    <property type="project" value="TreeGrafter"/>
</dbReference>
<protein>
    <recommendedName>
        <fullName evidence="4">Transcription factor domain-containing protein</fullName>
    </recommendedName>
</protein>
<evidence type="ECO:0000256" key="1">
    <source>
        <dbReference type="SAM" id="MobiDB-lite"/>
    </source>
</evidence>
<dbReference type="GO" id="GO:0045944">
    <property type="term" value="P:positive regulation of transcription by RNA polymerase II"/>
    <property type="evidence" value="ECO:0007669"/>
    <property type="project" value="TreeGrafter"/>
</dbReference>
<dbReference type="AlphaFoldDB" id="A0A0D2A4N1"/>
<dbReference type="OrthoDB" id="185373at2759"/>
<dbReference type="PANTHER" id="PTHR31644:SF2">
    <property type="entry name" value="TRANSCRIPTIONAL ACTIVATOR ARO80-RELATED"/>
    <property type="match status" value="1"/>
</dbReference>
<dbReference type="GO" id="GO:0005634">
    <property type="term" value="C:nucleus"/>
    <property type="evidence" value="ECO:0007669"/>
    <property type="project" value="TreeGrafter"/>
</dbReference>
<evidence type="ECO:0008006" key="4">
    <source>
        <dbReference type="Google" id="ProtNLM"/>
    </source>
</evidence>
<dbReference type="InterPro" id="IPR052780">
    <property type="entry name" value="AAA_Catabolism_Regulators"/>
</dbReference>
<dbReference type="STRING" id="212818.A0A0D2A4N1"/>
<dbReference type="EMBL" id="KN847522">
    <property type="protein sequence ID" value="KIV93928.1"/>
    <property type="molecule type" value="Genomic_DNA"/>
</dbReference>
<dbReference type="RefSeq" id="XP_016225502.1">
    <property type="nucleotide sequence ID" value="XM_016369714.1"/>
</dbReference>